<evidence type="ECO:0000259" key="3">
    <source>
        <dbReference type="Pfam" id="PF16967"/>
    </source>
</evidence>
<accession>A0ABT0PDU4</accession>
<keyword evidence="1" id="KW-0732">Signal</keyword>
<dbReference type="Pfam" id="PF16967">
    <property type="entry name" value="TcfC"/>
    <property type="match status" value="1"/>
</dbReference>
<protein>
    <submittedName>
        <fullName evidence="4">TcfC E-set like domain-containing protein</fullName>
    </submittedName>
</protein>
<comment type="caution">
    <text evidence="4">The sequence shown here is derived from an EMBL/GenBank/DDBJ whole genome shotgun (WGS) entry which is preliminary data.</text>
</comment>
<name>A0ABT0PDU4_9GAMM</name>
<evidence type="ECO:0000256" key="1">
    <source>
        <dbReference type="ARBA" id="ARBA00022729"/>
    </source>
</evidence>
<dbReference type="Pfam" id="PF15976">
    <property type="entry name" value="CooC_C"/>
    <property type="match status" value="1"/>
</dbReference>
<keyword evidence="5" id="KW-1185">Reference proteome</keyword>
<gene>
    <name evidence="4" type="ORF">M3P05_04560</name>
</gene>
<dbReference type="PANTHER" id="PTHR30451:SF5">
    <property type="entry name" value="SLR0019 PROTEIN"/>
    <property type="match status" value="1"/>
</dbReference>
<proteinExistence type="predicted"/>
<evidence type="ECO:0000313" key="4">
    <source>
        <dbReference type="EMBL" id="MCL6269216.1"/>
    </source>
</evidence>
<dbReference type="InterPro" id="IPR031917">
    <property type="entry name" value="Pilus_assem_C"/>
</dbReference>
<dbReference type="EMBL" id="JAMFLX010000004">
    <property type="protein sequence ID" value="MCL6269216.1"/>
    <property type="molecule type" value="Genomic_DNA"/>
</dbReference>
<evidence type="ECO:0000259" key="2">
    <source>
        <dbReference type="Pfam" id="PF15976"/>
    </source>
</evidence>
<sequence length="815" mass="90100">MPDAFRAFFLAFILASTFVWSGWGIADEKGAAVFDEEEEEIPPGFKNIDAARETEVEIWFRDRKAGSIQAEFTTSWIRFFDAAKVVGLFPDVLNAGIISAALAGKLSANQSFICHQKSECPIPEPEIASVVFDARHFRATVYINPAYLKVRTLNQNRYLSGASTGFSAIQGLSLSMSGARAKDSTDHYSWYGRSVMAFQENHVFADWNYDKTEHANISSLYLERDLQGQEIQGGLFGGSSFGLSFSADSLLLGGRIAHSSETLVQDAALNITPLVVFLPVRGRVEIYRDGKLLDAMLLEAGRQQIDTNKLPQGAYNLTIKVFDGTRLVDEQTQLFVKSNRLPGRNDPIYFFEIGRPMENVRQEYWPRTGKGWVGRGGYSFLLQESTSLSIASTVNNSDALVETGLLHLGHSFDFAGGIMLARHNRQGLYGEVRWHGQGLQSQASYRELNHKKEGKSSLLEKGFRSGQFSVSSVIQDTSVELGRDWKKAEGDISTTITDHVRMEWPLIRGVRTDLRMSITGSRTKNLNQLLVGLTLAQRTQFSEITFKQTRQETRTKDNQELAMASRVDGNLRDLEVVGRNSINLGGFVERQRQQRSVGADMTFTGQRIGGRASINRTWPEKGENVTNYIGQFSTSLLASAKGIAIGGSQLSDSAALVVLEGEGNSQFDILVNDRVVAKGQTGERVPVTLSPYGEYGISIRPAANSFSDYEERVQHVTLYPGNVAKVKFEVTQVEPVLGRIQNEQGKAISGAVLENSQDKTVTDGRGLFQTRLVPSVTALKVIMENGQTCLAKLPTEKRKRRGVVLLGKLVCIPDV</sequence>
<dbReference type="InterPro" id="IPR032636">
    <property type="entry name" value="Pilus_assem_E-set-like_dom"/>
</dbReference>
<dbReference type="RefSeq" id="WP_249698169.1">
    <property type="nucleotide sequence ID" value="NZ_JAMFLX010000004.1"/>
</dbReference>
<organism evidence="4 5">
    <name type="scientific">Parendozoicomonas callyspongiae</name>
    <dbReference type="NCBI Taxonomy" id="2942213"/>
    <lineage>
        <taxon>Bacteria</taxon>
        <taxon>Pseudomonadati</taxon>
        <taxon>Pseudomonadota</taxon>
        <taxon>Gammaproteobacteria</taxon>
        <taxon>Oceanospirillales</taxon>
        <taxon>Endozoicomonadaceae</taxon>
        <taxon>Parendozoicomonas</taxon>
    </lineage>
</organism>
<dbReference type="InterPro" id="IPR000015">
    <property type="entry name" value="Fimb_usher"/>
</dbReference>
<dbReference type="PANTHER" id="PTHR30451">
    <property type="entry name" value="OUTER MEMBRANE USHER PROTEIN"/>
    <property type="match status" value="1"/>
</dbReference>
<reference evidence="4 5" key="1">
    <citation type="submission" date="2022-05" db="EMBL/GenBank/DDBJ databases">
        <authorList>
            <person name="Park J.-S."/>
        </authorList>
    </citation>
    <scope>NUCLEOTIDE SEQUENCE [LARGE SCALE GENOMIC DNA]</scope>
    <source>
        <strain evidence="4 5">2012CJ34-2</strain>
    </source>
</reference>
<feature type="domain" description="Pilus assembly protein C-terminal" evidence="2">
    <location>
        <begin position="718"/>
        <end position="811"/>
    </location>
</feature>
<evidence type="ECO:0000313" key="5">
    <source>
        <dbReference type="Proteomes" id="UP001203338"/>
    </source>
</evidence>
<feature type="domain" description="Pilus assembly protein E-set like" evidence="3">
    <location>
        <begin position="272"/>
        <end position="337"/>
    </location>
</feature>
<dbReference type="Proteomes" id="UP001203338">
    <property type="component" value="Unassembled WGS sequence"/>
</dbReference>